<proteinExistence type="predicted"/>
<comment type="caution">
    <text evidence="3">The sequence shown here is derived from an EMBL/GenBank/DDBJ whole genome shotgun (WGS) entry which is preliminary data.</text>
</comment>
<dbReference type="Proteomes" id="UP000649955">
    <property type="component" value="Unassembled WGS sequence"/>
</dbReference>
<dbReference type="PANTHER" id="PTHR30204:SF93">
    <property type="entry name" value="HTH MERR-TYPE DOMAIN-CONTAINING PROTEIN"/>
    <property type="match status" value="1"/>
</dbReference>
<organism evidence="3 4">
    <name type="scientific">Amycolatopsis bullii</name>
    <dbReference type="NCBI Taxonomy" id="941987"/>
    <lineage>
        <taxon>Bacteria</taxon>
        <taxon>Bacillati</taxon>
        <taxon>Actinomycetota</taxon>
        <taxon>Actinomycetes</taxon>
        <taxon>Pseudonocardiales</taxon>
        <taxon>Pseudonocardiaceae</taxon>
        <taxon>Amycolatopsis</taxon>
    </lineage>
</organism>
<dbReference type="InterPro" id="IPR000551">
    <property type="entry name" value="MerR-type_HTH_dom"/>
</dbReference>
<reference evidence="4" key="1">
    <citation type="journal article" date="2019" name="Int. J. Syst. Evol. Microbiol.">
        <title>The Global Catalogue of Microorganisms (GCM) 10K type strain sequencing project: providing services to taxonomists for standard genome sequencing and annotation.</title>
        <authorList>
            <consortium name="The Broad Institute Genomics Platform"/>
            <consortium name="The Broad Institute Genome Sequencing Center for Infectious Disease"/>
            <person name="Wu L."/>
            <person name="Ma J."/>
        </authorList>
    </citation>
    <scope>NUCLEOTIDE SEQUENCE [LARGE SCALE GENOMIC DNA]</scope>
    <source>
        <strain evidence="4">CGMCC 4.7680</strain>
    </source>
</reference>
<dbReference type="Pfam" id="PF13411">
    <property type="entry name" value="MerR_1"/>
    <property type="match status" value="1"/>
</dbReference>
<dbReference type="PROSITE" id="PS50937">
    <property type="entry name" value="HTH_MERR_2"/>
    <property type="match status" value="1"/>
</dbReference>
<keyword evidence="4" id="KW-1185">Reference proteome</keyword>
<dbReference type="InterPro" id="IPR009061">
    <property type="entry name" value="DNA-bd_dom_put_sf"/>
</dbReference>
<evidence type="ECO:0000313" key="3">
    <source>
        <dbReference type="EMBL" id="GHG03319.1"/>
    </source>
</evidence>
<dbReference type="InterPro" id="IPR047057">
    <property type="entry name" value="MerR_fam"/>
</dbReference>
<evidence type="ECO:0000256" key="1">
    <source>
        <dbReference type="ARBA" id="ARBA00023125"/>
    </source>
</evidence>
<accession>A0ABQ3K509</accession>
<evidence type="ECO:0000259" key="2">
    <source>
        <dbReference type="PROSITE" id="PS50937"/>
    </source>
</evidence>
<dbReference type="PROSITE" id="PS00552">
    <property type="entry name" value="HTH_MERR_1"/>
    <property type="match status" value="1"/>
</dbReference>
<evidence type="ECO:0000313" key="4">
    <source>
        <dbReference type="Proteomes" id="UP000649955"/>
    </source>
</evidence>
<dbReference type="PANTHER" id="PTHR30204">
    <property type="entry name" value="REDOX-CYCLING DRUG-SENSING TRANSCRIPTIONAL ACTIVATOR SOXR"/>
    <property type="match status" value="1"/>
</dbReference>
<feature type="domain" description="HTH merR-type" evidence="2">
    <location>
        <begin position="20"/>
        <end position="88"/>
    </location>
</feature>
<dbReference type="CDD" id="cd01282">
    <property type="entry name" value="HTH_MerR-like_sg3"/>
    <property type="match status" value="1"/>
</dbReference>
<dbReference type="SMART" id="SM00422">
    <property type="entry name" value="HTH_MERR"/>
    <property type="match status" value="1"/>
</dbReference>
<dbReference type="PRINTS" id="PR00040">
    <property type="entry name" value="HTHMERR"/>
</dbReference>
<keyword evidence="1" id="KW-0238">DNA-binding</keyword>
<sequence>MVMISTLNLDVNVRVKVNWGMRIGELSKATGVSSRALRYYEQQGLLRSERRPNGYREYSPDSIEVVAFVQDMFHAGLSSDVVRDILPCARDEHPRGDCTELVARVRQIRDELLRQEQTIAERRRRLDTYLANGYEAHQA</sequence>
<dbReference type="SUPFAM" id="SSF46955">
    <property type="entry name" value="Putative DNA-binding domain"/>
    <property type="match status" value="1"/>
</dbReference>
<dbReference type="EMBL" id="BNAW01000005">
    <property type="protein sequence ID" value="GHG03319.1"/>
    <property type="molecule type" value="Genomic_DNA"/>
</dbReference>
<gene>
    <name evidence="3" type="ORF">GCM10017567_18640</name>
</gene>
<name>A0ABQ3K509_9PSEU</name>
<dbReference type="Gene3D" id="1.10.1660.10">
    <property type="match status" value="1"/>
</dbReference>
<protein>
    <submittedName>
        <fullName evidence="3">MerR family transcriptional regulator</fullName>
    </submittedName>
</protein>